<evidence type="ECO:0000313" key="2">
    <source>
        <dbReference type="Proteomes" id="UP001055102"/>
    </source>
</evidence>
<name>A0ABQ4SYW8_9HYPH</name>
<keyword evidence="2" id="KW-1185">Reference proteome</keyword>
<protein>
    <submittedName>
        <fullName evidence="1">Uncharacterized protein</fullName>
    </submittedName>
</protein>
<organism evidence="1 2">
    <name type="scientific">Methylobacterium jeotgali</name>
    <dbReference type="NCBI Taxonomy" id="381630"/>
    <lineage>
        <taxon>Bacteria</taxon>
        <taxon>Pseudomonadati</taxon>
        <taxon>Pseudomonadota</taxon>
        <taxon>Alphaproteobacteria</taxon>
        <taxon>Hyphomicrobiales</taxon>
        <taxon>Methylobacteriaceae</taxon>
        <taxon>Methylobacterium</taxon>
    </lineage>
</organism>
<comment type="caution">
    <text evidence="1">The sequence shown here is derived from an EMBL/GenBank/DDBJ whole genome shotgun (WGS) entry which is preliminary data.</text>
</comment>
<sequence>MIETARRARERRSSDIVRRVMIRPIQAARRSETMPVREVPARPDGSFERMQAEVAIMKAVLVAERAETEGLRARLRALSERRRGDDLQRVPA</sequence>
<evidence type="ECO:0000313" key="1">
    <source>
        <dbReference type="EMBL" id="GJE07103.1"/>
    </source>
</evidence>
<gene>
    <name evidence="1" type="ORF">AOPFMNJM_2427</name>
</gene>
<dbReference type="EMBL" id="BPQR01000041">
    <property type="protein sequence ID" value="GJE07103.1"/>
    <property type="molecule type" value="Genomic_DNA"/>
</dbReference>
<accession>A0ABQ4SYW8</accession>
<reference evidence="1" key="1">
    <citation type="journal article" date="2021" name="Front. Microbiol.">
        <title>Comprehensive Comparative Genomics and Phenotyping of Methylobacterium Species.</title>
        <authorList>
            <person name="Alessa O."/>
            <person name="Ogura Y."/>
            <person name="Fujitani Y."/>
            <person name="Takami H."/>
            <person name="Hayashi T."/>
            <person name="Sahin N."/>
            <person name="Tani A."/>
        </authorList>
    </citation>
    <scope>NUCLEOTIDE SEQUENCE</scope>
    <source>
        <strain evidence="1">LMG 23639</strain>
    </source>
</reference>
<dbReference type="Proteomes" id="UP001055102">
    <property type="component" value="Unassembled WGS sequence"/>
</dbReference>
<reference evidence="1" key="2">
    <citation type="submission" date="2021-08" db="EMBL/GenBank/DDBJ databases">
        <authorList>
            <person name="Tani A."/>
            <person name="Ola A."/>
            <person name="Ogura Y."/>
            <person name="Katsura K."/>
            <person name="Hayashi T."/>
        </authorList>
    </citation>
    <scope>NUCLEOTIDE SEQUENCE</scope>
    <source>
        <strain evidence="1">LMG 23639</strain>
    </source>
</reference>
<proteinExistence type="predicted"/>